<dbReference type="PANTHER" id="PTHR10039:SF5">
    <property type="entry name" value="NACHT DOMAIN-CONTAINING PROTEIN"/>
    <property type="match status" value="1"/>
</dbReference>
<reference evidence="5 6" key="1">
    <citation type="journal article" date="2018" name="BMC Genomics">
        <title>Genomic evidence for intraspecific hybridization in a clonal and extremely halotolerant yeast.</title>
        <authorList>
            <person name="Gostincar C."/>
            <person name="Stajich J.E."/>
            <person name="Zupancic J."/>
            <person name="Zalar P."/>
            <person name="Gunde-Cimerman N."/>
        </authorList>
    </citation>
    <scope>NUCLEOTIDE SEQUENCE [LARGE SCALE GENOMIC DNA]</scope>
    <source>
        <strain evidence="5 6">EXF-562</strain>
    </source>
</reference>
<dbReference type="InterPro" id="IPR029498">
    <property type="entry name" value="HeLo_dom"/>
</dbReference>
<dbReference type="Pfam" id="PF12796">
    <property type="entry name" value="Ank_2"/>
    <property type="match status" value="1"/>
</dbReference>
<dbReference type="Proteomes" id="UP000280598">
    <property type="component" value="Unassembled WGS sequence"/>
</dbReference>
<protein>
    <submittedName>
        <fullName evidence="5">Uncharacterized protein</fullName>
    </submittedName>
</protein>
<evidence type="ECO:0000256" key="2">
    <source>
        <dbReference type="SAM" id="MobiDB-lite"/>
    </source>
</evidence>
<dbReference type="AlphaFoldDB" id="A0A3M7H1K8"/>
<evidence type="ECO:0000313" key="5">
    <source>
        <dbReference type="EMBL" id="RMZ06782.1"/>
    </source>
</evidence>
<proteinExistence type="predicted"/>
<evidence type="ECO:0000259" key="4">
    <source>
        <dbReference type="Pfam" id="PF24883"/>
    </source>
</evidence>
<dbReference type="SMART" id="SM00248">
    <property type="entry name" value="ANK"/>
    <property type="match status" value="2"/>
</dbReference>
<dbReference type="PANTHER" id="PTHR10039">
    <property type="entry name" value="AMELOGENIN"/>
    <property type="match status" value="1"/>
</dbReference>
<dbReference type="InterPro" id="IPR002110">
    <property type="entry name" value="Ankyrin_rpt"/>
</dbReference>
<evidence type="ECO:0000259" key="3">
    <source>
        <dbReference type="Pfam" id="PF14479"/>
    </source>
</evidence>
<gene>
    <name evidence="5" type="ORF">D0860_05379</name>
</gene>
<dbReference type="VEuPathDB" id="FungiDB:BTJ68_13934"/>
<dbReference type="EMBL" id="QWIS01000108">
    <property type="protein sequence ID" value="RMZ06782.1"/>
    <property type="molecule type" value="Genomic_DNA"/>
</dbReference>
<feature type="domain" description="Nephrocystin 3-like N-terminal" evidence="4">
    <location>
        <begin position="268"/>
        <end position="445"/>
    </location>
</feature>
<dbReference type="Gene3D" id="1.20.120.1020">
    <property type="entry name" value="Prion-inhibition and propagation, HeLo domain"/>
    <property type="match status" value="1"/>
</dbReference>
<organism evidence="5 6">
    <name type="scientific">Hortaea werneckii</name>
    <name type="common">Black yeast</name>
    <name type="synonym">Cladosporium werneckii</name>
    <dbReference type="NCBI Taxonomy" id="91943"/>
    <lineage>
        <taxon>Eukaryota</taxon>
        <taxon>Fungi</taxon>
        <taxon>Dikarya</taxon>
        <taxon>Ascomycota</taxon>
        <taxon>Pezizomycotina</taxon>
        <taxon>Dothideomycetes</taxon>
        <taxon>Dothideomycetidae</taxon>
        <taxon>Mycosphaerellales</taxon>
        <taxon>Teratosphaeriaceae</taxon>
        <taxon>Hortaea</taxon>
    </lineage>
</organism>
<accession>A0A3M7H1K8</accession>
<sequence length="956" mass="106362">MEAVGLGIGLFGMLHNVVEDIHYIQLARDFDDDFKTGTIRLRWAEVRLTCLNLELDECEAKINESNLAVAKKDVQQISILVQKARRKSQAYEGEAGSAGGPQTAQPKTSEDRQVAEALKDLCKRNGKKLVERLKRPSVPQPIKEAVWAVLDKTAFEEMIGAIEKLLSTLEDAVPGAKATLQQLAKEEIGHLSVDLGNIIQDILSKHSDAVDRQFKDALDAKTAEAELRRQGVEQTNHFSGTNNGGCLRSLASGKIYIDGKSDKKVPRTGDWVLENEVYKAWQQDGGVLWIKGRAGCGKSMLINHLSSEAKRQALEMPNAIALSHSFVFGKAESPQRSPAGLYRALLHQILAIDGDLLTGFTKATKFAMREKQQGHAGTAWDWSPSELQEQLDDICKRKFCQSGKTCLYIDCLDACSDQDATEILEWLISLVSGTGNGLRVCFSSRPYPVWKFDKLMFLNIEELNKSDMLAYLDFHLDKLQKPSLLGNPLKEEDILLIKGRLIDRASSVFQWLKYAIRSATELLRSGESVTYVLDVLEKCPQDLDEIYASIVEQVPRQETDVAFRLLEWITLAQRPLPVEDLRLAICIDEPYKKGSSINDLTTSNKHWCENDKILVRRAERLTRGLVRQGNVLLVRSNFDVDEEGTYFQALLYDHESVLEFFVTRGLQMLARRTGADFALSLSHLRLTQRCLAYLVTQEGMSTAIEQGRSRYANRAKTIARALEKKPNEFFRALLANQIDAATADDREATPPVAQSPLTDYAAQYWRKHYLAAESDVSCVLLTSCANTTAARVRLAAHSNAQDSQGRTLAHYIAACKLSDLPDDSTEKLVESSRILFESGKIALDTKDCRGDTPLSTAVTVGNASIVGLLLAKVEVEANSKNNEGLTPFLIASQNGNVETLKILLASKRVNRHELDNIGVNALKTTPGLKIKSIKENVAIRIGWTFQTADNIQWVSE</sequence>
<name>A0A3M7H1K8_HORWE</name>
<dbReference type="SUPFAM" id="SSF48403">
    <property type="entry name" value="Ankyrin repeat"/>
    <property type="match status" value="1"/>
</dbReference>
<dbReference type="Pfam" id="PF24883">
    <property type="entry name" value="NPHP3_N"/>
    <property type="match status" value="1"/>
</dbReference>
<comment type="caution">
    <text evidence="5">The sequence shown here is derived from an EMBL/GenBank/DDBJ whole genome shotgun (WGS) entry which is preliminary data.</text>
</comment>
<dbReference type="InterPro" id="IPR027417">
    <property type="entry name" value="P-loop_NTPase"/>
</dbReference>
<dbReference type="Gene3D" id="3.40.50.300">
    <property type="entry name" value="P-loop containing nucleotide triphosphate hydrolases"/>
    <property type="match status" value="1"/>
</dbReference>
<dbReference type="SUPFAM" id="SSF52540">
    <property type="entry name" value="P-loop containing nucleoside triphosphate hydrolases"/>
    <property type="match status" value="1"/>
</dbReference>
<feature type="domain" description="Prion-inhibition and propagation HeLo" evidence="3">
    <location>
        <begin position="6"/>
        <end position="196"/>
    </location>
</feature>
<dbReference type="Gene3D" id="1.25.40.20">
    <property type="entry name" value="Ankyrin repeat-containing domain"/>
    <property type="match status" value="1"/>
</dbReference>
<dbReference type="InterPro" id="IPR036770">
    <property type="entry name" value="Ankyrin_rpt-contain_sf"/>
</dbReference>
<evidence type="ECO:0000256" key="1">
    <source>
        <dbReference type="ARBA" id="ARBA00022737"/>
    </source>
</evidence>
<feature type="region of interest" description="Disordered" evidence="2">
    <location>
        <begin position="90"/>
        <end position="111"/>
    </location>
</feature>
<evidence type="ECO:0000313" key="6">
    <source>
        <dbReference type="Proteomes" id="UP000280598"/>
    </source>
</evidence>
<dbReference type="InterPro" id="IPR056884">
    <property type="entry name" value="NPHP3-like_N"/>
</dbReference>
<keyword evidence="1" id="KW-0677">Repeat</keyword>
<dbReference type="Pfam" id="PF14479">
    <property type="entry name" value="HeLo"/>
    <property type="match status" value="1"/>
</dbReference>
<dbReference type="InterPro" id="IPR038305">
    <property type="entry name" value="HeLo_sf"/>
</dbReference>